<dbReference type="EMBL" id="JRQD01000007">
    <property type="protein sequence ID" value="KGM05937.1"/>
    <property type="molecule type" value="Genomic_DNA"/>
</dbReference>
<dbReference type="Pfam" id="PF03959">
    <property type="entry name" value="FSH1"/>
    <property type="match status" value="1"/>
</dbReference>
<feature type="domain" description="Serine hydrolase" evidence="2">
    <location>
        <begin position="126"/>
        <end position="203"/>
    </location>
</feature>
<proteinExistence type="predicted"/>
<feature type="signal peptide" evidence="1">
    <location>
        <begin position="1"/>
        <end position="17"/>
    </location>
</feature>
<dbReference type="AlphaFoldDB" id="A0A0A0BDZ6"/>
<dbReference type="InterPro" id="IPR029058">
    <property type="entry name" value="AB_hydrolase_fold"/>
</dbReference>
<keyword evidence="1" id="KW-0732">Signal</keyword>
<dbReference type="Proteomes" id="UP000029999">
    <property type="component" value="Unassembled WGS sequence"/>
</dbReference>
<gene>
    <name evidence="3" type="ORF">LP43_2501</name>
</gene>
<feature type="chain" id="PRO_5001967114" description="Serine hydrolase domain-containing protein" evidence="1">
    <location>
        <begin position="18"/>
        <end position="241"/>
    </location>
</feature>
<dbReference type="Gene3D" id="3.40.50.1820">
    <property type="entry name" value="alpha/beta hydrolase"/>
    <property type="match status" value="1"/>
</dbReference>
<name>A0A0A0BDZ6_9GAMM</name>
<dbReference type="SUPFAM" id="SSF53474">
    <property type="entry name" value="alpha/beta-Hydrolases"/>
    <property type="match status" value="1"/>
</dbReference>
<sequence length="241" mass="26427">MKLFIIMFVAIVFPAQAEDNTPWTRIYLSGGVHTILGFAPPELRRTDTLNIFIEGDGKPGIALKLAQGIGGNSVYLGRPCQYLIGNRLNSCSKALWTSHRYSQSVIHSMSRAITAMKLRFGAERVRLIGFSGGGTVASIIAAQRRDVKLLVTVAGNLDHRRWTDFNQIAPLYGSLNPVDYSKALEQVPQIHLIGERDHVVPGSVLTSYLSRLTSLDNVQSHIIVGADHTCCWSLALASVLE</sequence>
<evidence type="ECO:0000259" key="2">
    <source>
        <dbReference type="Pfam" id="PF03959"/>
    </source>
</evidence>
<evidence type="ECO:0000313" key="3">
    <source>
        <dbReference type="EMBL" id="KGM05937.1"/>
    </source>
</evidence>
<reference evidence="3 4" key="1">
    <citation type="submission" date="2014-09" db="EMBL/GenBank/DDBJ databases">
        <authorList>
            <person name="Grob C."/>
            <person name="Taubert M."/>
            <person name="Howat A.M."/>
            <person name="Burns O.J."/>
            <person name="Dixon J.L."/>
            <person name="Chen Y."/>
            <person name="Murrell J.C."/>
        </authorList>
    </citation>
    <scope>NUCLEOTIDE SEQUENCE [LARGE SCALE GENOMIC DNA]</scope>
    <source>
        <strain evidence="3">L4</strain>
    </source>
</reference>
<comment type="caution">
    <text evidence="3">The sequence shown here is derived from an EMBL/GenBank/DDBJ whole genome shotgun (WGS) entry which is preliminary data.</text>
</comment>
<evidence type="ECO:0000313" key="4">
    <source>
        <dbReference type="Proteomes" id="UP000029999"/>
    </source>
</evidence>
<dbReference type="InterPro" id="IPR005645">
    <property type="entry name" value="FSH-like_dom"/>
</dbReference>
<evidence type="ECO:0000256" key="1">
    <source>
        <dbReference type="SAM" id="SignalP"/>
    </source>
</evidence>
<dbReference type="RefSeq" id="WP_273149881.1">
    <property type="nucleotide sequence ID" value="NZ_JADFAB010000013.1"/>
</dbReference>
<protein>
    <recommendedName>
        <fullName evidence="2">Serine hydrolase domain-containing protein</fullName>
    </recommendedName>
</protein>
<accession>A0A0A0BDZ6</accession>
<dbReference type="STRING" id="392484.LP43_2501"/>
<organism evidence="3 4">
    <name type="scientific">Methylophaga thiooxydans</name>
    <dbReference type="NCBI Taxonomy" id="392484"/>
    <lineage>
        <taxon>Bacteria</taxon>
        <taxon>Pseudomonadati</taxon>
        <taxon>Pseudomonadota</taxon>
        <taxon>Gammaproteobacteria</taxon>
        <taxon>Thiotrichales</taxon>
        <taxon>Piscirickettsiaceae</taxon>
        <taxon>Methylophaga</taxon>
    </lineage>
</organism>